<dbReference type="PANTHER" id="PTHR21711">
    <property type="entry name" value="MITOCHONDRIAL INNER MEMBRANE PROTEASE"/>
    <property type="match status" value="1"/>
</dbReference>
<dbReference type="GO" id="GO:0005739">
    <property type="term" value="C:mitochondrion"/>
    <property type="evidence" value="ECO:0007669"/>
    <property type="project" value="GOC"/>
</dbReference>
<dbReference type="EC" id="3.4.24.-" evidence="6"/>
<dbReference type="GO" id="GO:0004222">
    <property type="term" value="F:metalloendopeptidase activity"/>
    <property type="evidence" value="ECO:0007669"/>
    <property type="project" value="InterPro"/>
</dbReference>
<dbReference type="eggNOG" id="KOG3314">
    <property type="taxonomic scope" value="Eukaryota"/>
</dbReference>
<keyword evidence="2 6" id="KW-0645">Protease</keyword>
<dbReference type="GO" id="GO:0034982">
    <property type="term" value="P:mitochondrial protein processing"/>
    <property type="evidence" value="ECO:0007669"/>
    <property type="project" value="TreeGrafter"/>
</dbReference>
<dbReference type="GO" id="GO:0033615">
    <property type="term" value="P:mitochondrial proton-transporting ATP synthase complex assembly"/>
    <property type="evidence" value="ECO:0007669"/>
    <property type="project" value="TreeGrafter"/>
</dbReference>
<reference evidence="7" key="2">
    <citation type="submission" date="2018-05" db="EMBL/GenBank/DDBJ databases">
        <title>OpunRS2 (Oryza punctata Reference Sequence Version 2).</title>
        <authorList>
            <person name="Zhang J."/>
            <person name="Kudrna D."/>
            <person name="Lee S."/>
            <person name="Talag J."/>
            <person name="Welchert J."/>
            <person name="Wing R.A."/>
        </authorList>
    </citation>
    <scope>NUCLEOTIDE SEQUENCE [LARGE SCALE GENOMIC DNA]</scope>
</reference>
<dbReference type="Pfam" id="PF09768">
    <property type="entry name" value="Peptidase_M76"/>
    <property type="match status" value="1"/>
</dbReference>
<dbReference type="Gramene" id="OPUNC12G08130.1">
    <property type="protein sequence ID" value="OPUNC12G08130.1"/>
    <property type="gene ID" value="OPUNC12G08130"/>
</dbReference>
<keyword evidence="4 6" id="KW-0378">Hydrolase</keyword>
<protein>
    <recommendedName>
        <fullName evidence="6">Mitochondrial inner membrane protease ATP23</fullName>
        <ecNumber evidence="6">3.4.24.-</ecNumber>
    </recommendedName>
</protein>
<dbReference type="GO" id="GO:0046872">
    <property type="term" value="F:metal ion binding"/>
    <property type="evidence" value="ECO:0007669"/>
    <property type="project" value="UniProtKB-KW"/>
</dbReference>
<keyword evidence="8" id="KW-1185">Reference proteome</keyword>
<dbReference type="HOGENOM" id="CLU_2310687_0_0_1"/>
<reference evidence="7" key="1">
    <citation type="submission" date="2015-04" db="UniProtKB">
        <authorList>
            <consortium name="EnsemblPlants"/>
        </authorList>
    </citation>
    <scope>IDENTIFICATION</scope>
</reference>
<evidence type="ECO:0000256" key="3">
    <source>
        <dbReference type="ARBA" id="ARBA00022723"/>
    </source>
</evidence>
<sequence length="100" mass="11407">MDWKNCAHHACSEIRDNHLSGDCHYKRELLPGFMKIRGHEQVWRTTHLSSSTVALTGTTAPTCLLREASLLPLCRLVEAGADERDPVKWWDTDRVHAKMP</sequence>
<comment type="similarity">
    <text evidence="1 6">Belongs to the peptidase M76 family.</text>
</comment>
<proteinExistence type="inferred from homology"/>
<evidence type="ECO:0000313" key="7">
    <source>
        <dbReference type="EnsemblPlants" id="OPUNC12G08130.1"/>
    </source>
</evidence>
<evidence type="ECO:0000256" key="1">
    <source>
        <dbReference type="ARBA" id="ARBA00009915"/>
    </source>
</evidence>
<evidence type="ECO:0000256" key="5">
    <source>
        <dbReference type="ARBA" id="ARBA00023049"/>
    </source>
</evidence>
<evidence type="ECO:0000256" key="6">
    <source>
        <dbReference type="RuleBase" id="RU364057"/>
    </source>
</evidence>
<evidence type="ECO:0000256" key="4">
    <source>
        <dbReference type="ARBA" id="ARBA00022801"/>
    </source>
</evidence>
<dbReference type="AlphaFoldDB" id="A0A0E0MLG6"/>
<keyword evidence="5 6" id="KW-0482">Metalloprotease</keyword>
<dbReference type="EnsemblPlants" id="OPUNC12G08130.1">
    <property type="protein sequence ID" value="OPUNC12G08130.1"/>
    <property type="gene ID" value="OPUNC12G08130"/>
</dbReference>
<evidence type="ECO:0000313" key="8">
    <source>
        <dbReference type="Proteomes" id="UP000026962"/>
    </source>
</evidence>
<dbReference type="STRING" id="4537.A0A0E0MLG6"/>
<accession>A0A0E0MLG6</accession>
<keyword evidence="3 6" id="KW-0479">Metal-binding</keyword>
<organism evidence="7">
    <name type="scientific">Oryza punctata</name>
    <name type="common">Red rice</name>
    <dbReference type="NCBI Taxonomy" id="4537"/>
    <lineage>
        <taxon>Eukaryota</taxon>
        <taxon>Viridiplantae</taxon>
        <taxon>Streptophyta</taxon>
        <taxon>Embryophyta</taxon>
        <taxon>Tracheophyta</taxon>
        <taxon>Spermatophyta</taxon>
        <taxon>Magnoliopsida</taxon>
        <taxon>Liliopsida</taxon>
        <taxon>Poales</taxon>
        <taxon>Poaceae</taxon>
        <taxon>BOP clade</taxon>
        <taxon>Oryzoideae</taxon>
        <taxon>Oryzeae</taxon>
        <taxon>Oryzinae</taxon>
        <taxon>Oryza</taxon>
    </lineage>
</organism>
<name>A0A0E0MLG6_ORYPU</name>
<dbReference type="InterPro" id="IPR019165">
    <property type="entry name" value="Peptidase_M76_ATP23"/>
</dbReference>
<dbReference type="Proteomes" id="UP000026962">
    <property type="component" value="Chromosome 12"/>
</dbReference>
<evidence type="ECO:0000256" key="2">
    <source>
        <dbReference type="ARBA" id="ARBA00022670"/>
    </source>
</evidence>
<dbReference type="PANTHER" id="PTHR21711:SF0">
    <property type="entry name" value="MITOCHONDRIAL INNER MEMBRANE PROTEASE ATP23 HOMOLOG"/>
    <property type="match status" value="1"/>
</dbReference>